<dbReference type="Proteomes" id="UP000199114">
    <property type="component" value="Unassembled WGS sequence"/>
</dbReference>
<gene>
    <name evidence="1" type="ORF">SAMN04489841_2313</name>
</gene>
<accession>A0A1H9IS69</accession>
<dbReference type="OrthoDB" id="201327at2157"/>
<dbReference type="AlphaFoldDB" id="A0A1H9IS69"/>
<protein>
    <submittedName>
        <fullName evidence="1">Uncharacterized protein</fullName>
    </submittedName>
</protein>
<reference evidence="2" key="1">
    <citation type="submission" date="2016-10" db="EMBL/GenBank/DDBJ databases">
        <authorList>
            <person name="Varghese N."/>
            <person name="Submissions S."/>
        </authorList>
    </citation>
    <scope>NUCLEOTIDE SEQUENCE [LARGE SCALE GENOMIC DNA]</scope>
    <source>
        <strain evidence="2">DSM 25055</strain>
    </source>
</reference>
<keyword evidence="2" id="KW-1185">Reference proteome</keyword>
<dbReference type="EMBL" id="FOFD01000003">
    <property type="protein sequence ID" value="SEQ77255.1"/>
    <property type="molecule type" value="Genomic_DNA"/>
</dbReference>
<proteinExistence type="predicted"/>
<dbReference type="STRING" id="1186196.SAMN04489841_2313"/>
<dbReference type="InterPro" id="IPR006311">
    <property type="entry name" value="TAT_signal"/>
</dbReference>
<evidence type="ECO:0000313" key="2">
    <source>
        <dbReference type="Proteomes" id="UP000199114"/>
    </source>
</evidence>
<dbReference type="PROSITE" id="PS51318">
    <property type="entry name" value="TAT"/>
    <property type="match status" value="1"/>
</dbReference>
<organism evidence="1 2">
    <name type="scientific">Natrinema salaciae</name>
    <dbReference type="NCBI Taxonomy" id="1186196"/>
    <lineage>
        <taxon>Archaea</taxon>
        <taxon>Methanobacteriati</taxon>
        <taxon>Methanobacteriota</taxon>
        <taxon>Stenosarchaea group</taxon>
        <taxon>Halobacteria</taxon>
        <taxon>Halobacteriales</taxon>
        <taxon>Natrialbaceae</taxon>
        <taxon>Natrinema</taxon>
    </lineage>
</organism>
<dbReference type="RefSeq" id="WP_090617594.1">
    <property type="nucleotide sequence ID" value="NZ_FOFD01000003.1"/>
</dbReference>
<evidence type="ECO:0000313" key="1">
    <source>
        <dbReference type="EMBL" id="SEQ77255.1"/>
    </source>
</evidence>
<sequence length="218" mass="23811">MSTRRTLLRKAGLTGIGTVAGVALLPSPPNATEPSGTVEAAEPPAGIADWLDAPITDEDASPIGRYHYEPTGDGFRATAPFNVVLLPDADGERGLERVMSVLDAEGWIRSPEEYTRFAWDRTDEEYVRQQATAAQSYYGTNGRRHVRCWSFEGVVSMQAHEDTPARPKHGVASYRRGRDTVEAIFAADGWRVSPDAIELDNEKGPDHDGFATVIAEEP</sequence>
<name>A0A1H9IS69_9EURY</name>